<dbReference type="EMBL" id="JAYMRU010000007">
    <property type="protein sequence ID" value="MEM5400841.1"/>
    <property type="molecule type" value="Genomic_DNA"/>
</dbReference>
<proteinExistence type="predicted"/>
<evidence type="ECO:0000313" key="1">
    <source>
        <dbReference type="EMBL" id="MEM5400841.1"/>
    </source>
</evidence>
<gene>
    <name evidence="1" type="ORF">VSR83_12180</name>
</gene>
<name>A0ACC6RGP0_9BURK</name>
<keyword evidence="2" id="KW-1185">Reference proteome</keyword>
<comment type="caution">
    <text evidence="1">The sequence shown here is derived from an EMBL/GenBank/DDBJ whole genome shotgun (WGS) entry which is preliminary data.</text>
</comment>
<sequence>MAKYQQLDAQGVSAVVKAAVKSAGATHQAIQRAAVQCIGHAIAHGDIRPANDLLNGLGKSVRKQGLVVFFETHGPFAFSTADKALVYFKREVGFDGNKLMAIDWASSVPPEVIKSSIDVADELEKLLKRVSSAADKAAKAGVEFDVKGSDLATTLGDLLAKYRSDEYEPEVELPAVKAA</sequence>
<organism evidence="1 2">
    <name type="scientific">Paraburkholderia unamae</name>
    <dbReference type="NCBI Taxonomy" id="219649"/>
    <lineage>
        <taxon>Bacteria</taxon>
        <taxon>Pseudomonadati</taxon>
        <taxon>Pseudomonadota</taxon>
        <taxon>Betaproteobacteria</taxon>
        <taxon>Burkholderiales</taxon>
        <taxon>Burkholderiaceae</taxon>
        <taxon>Paraburkholderia</taxon>
    </lineage>
</organism>
<dbReference type="Proteomes" id="UP001392318">
    <property type="component" value="Unassembled WGS sequence"/>
</dbReference>
<accession>A0ACC6RGP0</accession>
<reference evidence="1" key="1">
    <citation type="submission" date="2024-01" db="EMBL/GenBank/DDBJ databases">
        <title>The diversity of rhizobia nodulating Mimosa spp. in eleven states of Brazil covering several biomes is determined by host plant, location, and edaphic factors.</title>
        <authorList>
            <person name="Rouws L."/>
            <person name="Barauna A."/>
            <person name="Beukes C."/>
            <person name="De Faria S.M."/>
            <person name="Gross E."/>
            <person name="Dos Reis Junior F.B."/>
            <person name="Simon M."/>
            <person name="Maluk M."/>
            <person name="Odee D.W."/>
            <person name="Kenicer G."/>
            <person name="Young J.P.W."/>
            <person name="Reis V.M."/>
            <person name="Zilli J."/>
            <person name="James E.K."/>
        </authorList>
    </citation>
    <scope>NUCLEOTIDE SEQUENCE</scope>
    <source>
        <strain evidence="1">JPY452</strain>
    </source>
</reference>
<evidence type="ECO:0000313" key="2">
    <source>
        <dbReference type="Proteomes" id="UP001392318"/>
    </source>
</evidence>
<protein>
    <submittedName>
        <fullName evidence="1">Uncharacterized protein</fullName>
    </submittedName>
</protein>